<dbReference type="EMBL" id="CP162602">
    <property type="protein sequence ID" value="XDK26405.1"/>
    <property type="molecule type" value="Genomic_DNA"/>
</dbReference>
<dbReference type="KEGG" id="vih:AB0763_15240"/>
<dbReference type="Gene3D" id="3.40.50.2300">
    <property type="match status" value="1"/>
</dbReference>
<dbReference type="NCBIfam" id="TIGR00229">
    <property type="entry name" value="sensory_box"/>
    <property type="match status" value="2"/>
</dbReference>
<feature type="modified residue" description="Phosphohistidine" evidence="18">
    <location>
        <position position="974"/>
    </location>
</feature>
<evidence type="ECO:0000256" key="3">
    <source>
        <dbReference type="ARBA" id="ARBA00012438"/>
    </source>
</evidence>
<dbReference type="GO" id="GO:0005524">
    <property type="term" value="F:ATP binding"/>
    <property type="evidence" value="ECO:0007669"/>
    <property type="project" value="UniProtKB-KW"/>
</dbReference>
<dbReference type="SUPFAM" id="SSF47384">
    <property type="entry name" value="Homodimeric domain of signal transducing histidine kinase"/>
    <property type="match status" value="1"/>
</dbReference>
<dbReference type="InterPro" id="IPR036641">
    <property type="entry name" value="HPT_dom_sf"/>
</dbReference>
<evidence type="ECO:0000259" key="21">
    <source>
        <dbReference type="PROSITE" id="PS50109"/>
    </source>
</evidence>
<dbReference type="PROSITE" id="PS50894">
    <property type="entry name" value="HPT"/>
    <property type="match status" value="1"/>
</dbReference>
<feature type="domain" description="PAS" evidence="23">
    <location>
        <begin position="403"/>
        <end position="470"/>
    </location>
</feature>
<dbReference type="GO" id="GO:0000155">
    <property type="term" value="F:phosphorelay sensor kinase activity"/>
    <property type="evidence" value="ECO:0007669"/>
    <property type="project" value="InterPro"/>
</dbReference>
<keyword evidence="11" id="KW-0378">Hydrolase</keyword>
<dbReference type="InterPro" id="IPR000014">
    <property type="entry name" value="PAS"/>
</dbReference>
<dbReference type="Gene3D" id="1.10.287.130">
    <property type="match status" value="1"/>
</dbReference>
<dbReference type="CDD" id="cd17546">
    <property type="entry name" value="REC_hyHK_CKI1_RcsC-like"/>
    <property type="match status" value="1"/>
</dbReference>
<geneLocation type="plasmid" evidence="27">
    <name>p-HB236076</name>
</geneLocation>
<dbReference type="Pfam" id="PF00072">
    <property type="entry name" value="Response_reg"/>
    <property type="match status" value="1"/>
</dbReference>
<keyword evidence="4" id="KW-1003">Cell membrane</keyword>
<dbReference type="FunFam" id="3.30.565.10:FF:000010">
    <property type="entry name" value="Sensor histidine kinase RcsC"/>
    <property type="match status" value="1"/>
</dbReference>
<sequence length="1113" mass="125006">MLESIFSAFTIPPNSEMLVGHYNYWLVTLSILIAIFASWMAFKAASFTRTQSKFWARQLVLASGSLALGSGIWSMHFIGMLAFDIHMAIHYDVVLTIISMLPSLAASWVTLYLLHQRILSSHSVVMGGILVGLGIGTMHYMGMEAMQMGAMLRYDLTTFLLSIVAAVVLASISLSIRYSISRLLPIVLSDNTVQVIAAIVMGSAISSMHYLGMAAARFPQTADMAHHVMDDSYRTGQSMFLSAAVTFVTIVVIILVFIINLALQYKEVSERARNKRNRLQAMMNTAVDSIILIDENAMVVDANMAVYKLLGWRPEHIIGRNIKMILPPMYQPDHDNFVKNFINTGQAKIIGSGREVEARHKDGTHIPVRLSIGHFEDNNQHYFVGFISDLRDRIGIEQALRSNESRFRSVLSNMPGTAYRRADYHQSPMVYIGEGIESLTGYPTKNFLSSNKSVHFLTLIHPDDRERYQNLKWNNNTFAIEYRLIHKDGSVHWVYEHGVKVHDEITQEAWIDGFIMDITDRVTLLDELKIAKEKAEHASAARAAFLANMSHEIRTPMNAIIGFSDLLMQSQQTVANAKQIATINQSARSLLHLLNDILDSAKLEKGKLELEVRPFSLTEEIDTVISTLWLQAKNKNIELNTQISTALHPAYIGAPERIRQVLMNLIGNAVKFTQQGHVLLTVETTDDGVCFIIEDSGIGMNEAQIRQIFEPFAQADASMSRRFGGTGLGTTISKQLIELMHGDIECHSELNVGSTFIITLPLEPTELPQEAQKSQSLQNLPPLTVLVVDDIDQNIELLSLMLKRDNHKVLTAKNGEQALEKMVDHHCDVVLMDLQMPILDGLSAASLRRDFEREHNLPATPIIALTASVLQQDRLEATQAGMNGFANKPIDYPKLCKEMATVLQLDWHSEGDTEDDQSSDNRLFNLNQAINLWGDEHSYWHQIRRFLQQWPNYIQEFDEAIEQKDNINVVRLAHTLKGLTGNLALPAAMEKFAASEKHAKHNQLSLSQQDWQQATDYIAQLTLQVPSDDNAVESDNADTPSLNSADVIALFDTLIGQLEHHQCEDELIEQLTNLLAKQYSSQLEKLINAVEDFELEQALQHARTLKQQFHKAS</sequence>
<feature type="transmembrane region" description="Helical" evidence="20">
    <location>
        <begin position="54"/>
        <end position="73"/>
    </location>
</feature>
<dbReference type="Pfam" id="PF08447">
    <property type="entry name" value="PAS_3"/>
    <property type="match status" value="1"/>
</dbReference>
<evidence type="ECO:0000256" key="18">
    <source>
        <dbReference type="PROSITE-ProRule" id="PRU00110"/>
    </source>
</evidence>
<feature type="domain" description="PAC" evidence="24">
    <location>
        <begin position="478"/>
        <end position="530"/>
    </location>
</feature>
<dbReference type="InterPro" id="IPR008207">
    <property type="entry name" value="Sig_transdc_His_kin_Hpt_dom"/>
</dbReference>
<evidence type="ECO:0000256" key="16">
    <source>
        <dbReference type="ARBA" id="ARBA00059827"/>
    </source>
</evidence>
<dbReference type="InterPro" id="IPR003594">
    <property type="entry name" value="HATPase_dom"/>
</dbReference>
<name>A0AB39HII0_9VIBR</name>
<dbReference type="CDD" id="cd00082">
    <property type="entry name" value="HisKA"/>
    <property type="match status" value="1"/>
</dbReference>
<dbReference type="Pfam" id="PF00512">
    <property type="entry name" value="HisKA"/>
    <property type="match status" value="1"/>
</dbReference>
<feature type="transmembrane region" description="Helical" evidence="20">
    <location>
        <begin position="93"/>
        <end position="114"/>
    </location>
</feature>
<dbReference type="InterPro" id="IPR005330">
    <property type="entry name" value="MHYT_dom"/>
</dbReference>
<evidence type="ECO:0000256" key="2">
    <source>
        <dbReference type="ARBA" id="ARBA00004429"/>
    </source>
</evidence>
<protein>
    <recommendedName>
        <fullName evidence="17">Sensor protein FixL</fullName>
        <ecNumber evidence="3">2.7.13.3</ecNumber>
    </recommendedName>
</protein>
<keyword evidence="6 19" id="KW-0597">Phosphoprotein</keyword>
<evidence type="ECO:0000256" key="1">
    <source>
        <dbReference type="ARBA" id="ARBA00000085"/>
    </source>
</evidence>
<keyword evidence="8 20" id="KW-0812">Transmembrane</keyword>
<evidence type="ECO:0000259" key="22">
    <source>
        <dbReference type="PROSITE" id="PS50110"/>
    </source>
</evidence>
<dbReference type="FunFam" id="3.30.450.20:FF:000060">
    <property type="entry name" value="Sensor protein FixL"/>
    <property type="match status" value="1"/>
</dbReference>
<dbReference type="SMART" id="SM00388">
    <property type="entry name" value="HisKA"/>
    <property type="match status" value="1"/>
</dbReference>
<feature type="transmembrane region" description="Helical" evidence="20">
    <location>
        <begin position="238"/>
        <end position="263"/>
    </location>
</feature>
<feature type="domain" description="Histidine kinase" evidence="21">
    <location>
        <begin position="548"/>
        <end position="764"/>
    </location>
</feature>
<dbReference type="SMART" id="SM00387">
    <property type="entry name" value="HATPase_c"/>
    <property type="match status" value="1"/>
</dbReference>
<feature type="transmembrane region" description="Helical" evidence="20">
    <location>
        <begin position="195"/>
        <end position="218"/>
    </location>
</feature>
<evidence type="ECO:0000256" key="7">
    <source>
        <dbReference type="ARBA" id="ARBA00022679"/>
    </source>
</evidence>
<dbReference type="Pfam" id="PF01627">
    <property type="entry name" value="Hpt"/>
    <property type="match status" value="1"/>
</dbReference>
<dbReference type="RefSeq" id="WP_368644126.1">
    <property type="nucleotide sequence ID" value="NZ_CP162602.1"/>
</dbReference>
<keyword evidence="5" id="KW-0997">Cell inner membrane</keyword>
<dbReference type="Pfam" id="PF02518">
    <property type="entry name" value="HATPase_c"/>
    <property type="match status" value="1"/>
</dbReference>
<organism evidence="27">
    <name type="scientific">Vibrio sp. HB236076</name>
    <dbReference type="NCBI Taxonomy" id="3232307"/>
    <lineage>
        <taxon>Bacteria</taxon>
        <taxon>Pseudomonadati</taxon>
        <taxon>Pseudomonadota</taxon>
        <taxon>Gammaproteobacteria</taxon>
        <taxon>Vibrionales</taxon>
        <taxon>Vibrionaceae</taxon>
        <taxon>Vibrio</taxon>
    </lineage>
</organism>
<dbReference type="AlphaFoldDB" id="A0AB39HII0"/>
<evidence type="ECO:0000256" key="8">
    <source>
        <dbReference type="ARBA" id="ARBA00022692"/>
    </source>
</evidence>
<dbReference type="InterPro" id="IPR004358">
    <property type="entry name" value="Sig_transdc_His_kin-like_C"/>
</dbReference>
<dbReference type="GO" id="GO:0016787">
    <property type="term" value="F:hydrolase activity"/>
    <property type="evidence" value="ECO:0007669"/>
    <property type="project" value="UniProtKB-KW"/>
</dbReference>
<dbReference type="SUPFAM" id="SSF55785">
    <property type="entry name" value="PYP-like sensor domain (PAS domain)"/>
    <property type="match status" value="2"/>
</dbReference>
<keyword evidence="27" id="KW-0614">Plasmid</keyword>
<dbReference type="PANTHER" id="PTHR43047">
    <property type="entry name" value="TWO-COMPONENT HISTIDINE PROTEIN KINASE"/>
    <property type="match status" value="1"/>
</dbReference>
<reference evidence="27" key="1">
    <citation type="submission" date="2024-07" db="EMBL/GenBank/DDBJ databases">
        <title>Genome Analysis of a Potential Novel Vibrio Species Secreting pH- and Thermo-stable Alginate Lyase and its Application in Producing Alginate Oligosaccharides.</title>
        <authorList>
            <person name="Huang H."/>
            <person name="Bao K."/>
        </authorList>
    </citation>
    <scope>NUCLEOTIDE SEQUENCE</scope>
    <source>
        <strain evidence="27">HB236076</strain>
        <plasmid evidence="27">p-HB236076</plasmid>
    </source>
</reference>
<dbReference type="PROSITE" id="PS50113">
    <property type="entry name" value="PAC"/>
    <property type="match status" value="1"/>
</dbReference>
<dbReference type="InterPro" id="IPR035965">
    <property type="entry name" value="PAS-like_dom_sf"/>
</dbReference>
<dbReference type="Gene3D" id="3.30.450.20">
    <property type="entry name" value="PAS domain"/>
    <property type="match status" value="2"/>
</dbReference>
<evidence type="ECO:0000259" key="25">
    <source>
        <dbReference type="PROSITE" id="PS50894"/>
    </source>
</evidence>
<evidence type="ECO:0000259" key="23">
    <source>
        <dbReference type="PROSITE" id="PS50112"/>
    </source>
</evidence>
<dbReference type="PROSITE" id="PS50109">
    <property type="entry name" value="HIS_KIN"/>
    <property type="match status" value="1"/>
</dbReference>
<evidence type="ECO:0000259" key="24">
    <source>
        <dbReference type="PROSITE" id="PS50113"/>
    </source>
</evidence>
<feature type="transmembrane region" description="Helical" evidence="20">
    <location>
        <begin position="154"/>
        <end position="174"/>
    </location>
</feature>
<dbReference type="PROSITE" id="PS50112">
    <property type="entry name" value="PAS"/>
    <property type="match status" value="2"/>
</dbReference>
<dbReference type="InterPro" id="IPR001610">
    <property type="entry name" value="PAC"/>
</dbReference>
<dbReference type="InterPro" id="IPR005467">
    <property type="entry name" value="His_kinase_dom"/>
</dbReference>
<keyword evidence="14" id="KW-0902">Two-component regulatory system</keyword>
<evidence type="ECO:0000256" key="15">
    <source>
        <dbReference type="ARBA" id="ARBA00023136"/>
    </source>
</evidence>
<feature type="domain" description="HPt" evidence="25">
    <location>
        <begin position="935"/>
        <end position="1035"/>
    </location>
</feature>
<dbReference type="CDD" id="cd16922">
    <property type="entry name" value="HATPase_EvgS-ArcB-TorS-like"/>
    <property type="match status" value="1"/>
</dbReference>
<dbReference type="GO" id="GO:0005886">
    <property type="term" value="C:plasma membrane"/>
    <property type="evidence" value="ECO:0007669"/>
    <property type="project" value="UniProtKB-SubCell"/>
</dbReference>
<evidence type="ECO:0000256" key="14">
    <source>
        <dbReference type="ARBA" id="ARBA00023012"/>
    </source>
</evidence>
<dbReference type="Pfam" id="PF03707">
    <property type="entry name" value="MHYT"/>
    <property type="match status" value="2"/>
</dbReference>
<accession>A0AB39HII0</accession>
<keyword evidence="13 20" id="KW-1133">Transmembrane helix</keyword>
<evidence type="ECO:0000256" key="11">
    <source>
        <dbReference type="ARBA" id="ARBA00022801"/>
    </source>
</evidence>
<dbReference type="InterPro" id="IPR011006">
    <property type="entry name" value="CheY-like_superfamily"/>
</dbReference>
<dbReference type="CDD" id="cd00130">
    <property type="entry name" value="PAS"/>
    <property type="match status" value="2"/>
</dbReference>
<dbReference type="InterPro" id="IPR013655">
    <property type="entry name" value="PAS_fold_3"/>
</dbReference>
<dbReference type="InterPro" id="IPR036890">
    <property type="entry name" value="HATPase_C_sf"/>
</dbReference>
<evidence type="ECO:0000256" key="6">
    <source>
        <dbReference type="ARBA" id="ARBA00022553"/>
    </source>
</evidence>
<dbReference type="Gene3D" id="1.20.120.160">
    <property type="entry name" value="HPT domain"/>
    <property type="match status" value="1"/>
</dbReference>
<evidence type="ECO:0000256" key="17">
    <source>
        <dbReference type="ARBA" id="ARBA00070616"/>
    </source>
</evidence>
<dbReference type="SMART" id="SM00448">
    <property type="entry name" value="REC"/>
    <property type="match status" value="1"/>
</dbReference>
<evidence type="ECO:0000259" key="26">
    <source>
        <dbReference type="PROSITE" id="PS50924"/>
    </source>
</evidence>
<feature type="transmembrane region" description="Helical" evidence="20">
    <location>
        <begin position="22"/>
        <end position="42"/>
    </location>
</feature>
<keyword evidence="7" id="KW-0808">Transferase</keyword>
<keyword evidence="9" id="KW-0547">Nucleotide-binding</keyword>
<gene>
    <name evidence="27" type="ORF">AB0763_15240</name>
</gene>
<keyword evidence="10" id="KW-0418">Kinase</keyword>
<dbReference type="EC" id="2.7.13.3" evidence="3"/>
<dbReference type="PRINTS" id="PR00344">
    <property type="entry name" value="BCTRLSENSOR"/>
</dbReference>
<comment type="function">
    <text evidence="16">Putative oxygen sensor; modulates the activity of FixJ, a transcriptional activator of nitrogen fixation fixK gene. FixL probably acts as a kinase that phosphorylates FixJ.</text>
</comment>
<evidence type="ECO:0000256" key="4">
    <source>
        <dbReference type="ARBA" id="ARBA00022475"/>
    </source>
</evidence>
<dbReference type="InterPro" id="IPR000700">
    <property type="entry name" value="PAS-assoc_C"/>
</dbReference>
<evidence type="ECO:0000256" key="20">
    <source>
        <dbReference type="PROSITE-ProRule" id="PRU00244"/>
    </source>
</evidence>
<dbReference type="PANTHER" id="PTHR43047:SF72">
    <property type="entry name" value="OSMOSENSING HISTIDINE PROTEIN KINASE SLN1"/>
    <property type="match status" value="1"/>
</dbReference>
<dbReference type="InterPro" id="IPR003661">
    <property type="entry name" value="HisK_dim/P_dom"/>
</dbReference>
<evidence type="ECO:0000313" key="27">
    <source>
        <dbReference type="EMBL" id="XDK26405.1"/>
    </source>
</evidence>
<dbReference type="InterPro" id="IPR036097">
    <property type="entry name" value="HisK_dim/P_sf"/>
</dbReference>
<dbReference type="PROSITE" id="PS50924">
    <property type="entry name" value="MHYT"/>
    <property type="match status" value="1"/>
</dbReference>
<dbReference type="Gene3D" id="3.30.565.10">
    <property type="entry name" value="Histidine kinase-like ATPase, C-terminal domain"/>
    <property type="match status" value="1"/>
</dbReference>
<feature type="domain" description="MHYT" evidence="26">
    <location>
        <begin position="22"/>
        <end position="219"/>
    </location>
</feature>
<evidence type="ECO:0000256" key="13">
    <source>
        <dbReference type="ARBA" id="ARBA00022989"/>
    </source>
</evidence>
<proteinExistence type="predicted"/>
<keyword evidence="15 20" id="KW-0472">Membrane</keyword>
<feature type="transmembrane region" description="Helical" evidence="20">
    <location>
        <begin position="123"/>
        <end position="142"/>
    </location>
</feature>
<feature type="domain" description="Response regulatory" evidence="22">
    <location>
        <begin position="784"/>
        <end position="903"/>
    </location>
</feature>
<feature type="domain" description="PAS" evidence="23">
    <location>
        <begin position="275"/>
        <end position="343"/>
    </location>
</feature>
<evidence type="ECO:0000256" key="10">
    <source>
        <dbReference type="ARBA" id="ARBA00022777"/>
    </source>
</evidence>
<dbReference type="InterPro" id="IPR001789">
    <property type="entry name" value="Sig_transdc_resp-reg_receiver"/>
</dbReference>
<keyword evidence="12" id="KW-0067">ATP-binding</keyword>
<dbReference type="GO" id="GO:0009927">
    <property type="term" value="F:histidine phosphotransfer kinase activity"/>
    <property type="evidence" value="ECO:0007669"/>
    <property type="project" value="TreeGrafter"/>
</dbReference>
<comment type="subcellular location">
    <subcellularLocation>
        <location evidence="2">Cell inner membrane</location>
        <topology evidence="2">Multi-pass membrane protein</topology>
    </subcellularLocation>
</comment>
<dbReference type="SUPFAM" id="SSF52172">
    <property type="entry name" value="CheY-like"/>
    <property type="match status" value="1"/>
</dbReference>
<dbReference type="Pfam" id="PF13426">
    <property type="entry name" value="PAS_9"/>
    <property type="match status" value="1"/>
</dbReference>
<comment type="catalytic activity">
    <reaction evidence="1">
        <text>ATP + protein L-histidine = ADP + protein N-phospho-L-histidine.</text>
        <dbReference type="EC" id="2.7.13.3"/>
    </reaction>
</comment>
<evidence type="ECO:0000256" key="5">
    <source>
        <dbReference type="ARBA" id="ARBA00022519"/>
    </source>
</evidence>
<dbReference type="SMART" id="SM00091">
    <property type="entry name" value="PAS"/>
    <property type="match status" value="2"/>
</dbReference>
<evidence type="ECO:0000256" key="9">
    <source>
        <dbReference type="ARBA" id="ARBA00022741"/>
    </source>
</evidence>
<dbReference type="SUPFAM" id="SSF47226">
    <property type="entry name" value="Histidine-containing phosphotransfer domain, HPT domain"/>
    <property type="match status" value="1"/>
</dbReference>
<feature type="modified residue" description="4-aspartylphosphate" evidence="19">
    <location>
        <position position="833"/>
    </location>
</feature>
<evidence type="ECO:0000256" key="12">
    <source>
        <dbReference type="ARBA" id="ARBA00022840"/>
    </source>
</evidence>
<dbReference type="PROSITE" id="PS50110">
    <property type="entry name" value="RESPONSE_REGULATORY"/>
    <property type="match status" value="1"/>
</dbReference>
<evidence type="ECO:0000256" key="19">
    <source>
        <dbReference type="PROSITE-ProRule" id="PRU00169"/>
    </source>
</evidence>
<dbReference type="SMART" id="SM00086">
    <property type="entry name" value="PAC"/>
    <property type="match status" value="2"/>
</dbReference>
<dbReference type="SUPFAM" id="SSF55874">
    <property type="entry name" value="ATPase domain of HSP90 chaperone/DNA topoisomerase II/histidine kinase"/>
    <property type="match status" value="1"/>
</dbReference>